<dbReference type="GO" id="GO:0005524">
    <property type="term" value="F:ATP binding"/>
    <property type="evidence" value="ECO:0007669"/>
    <property type="project" value="UniProtKB-KW"/>
</dbReference>
<dbReference type="InterPro" id="IPR018164">
    <property type="entry name" value="Ala-tRNA-synth_IIc_N"/>
</dbReference>
<dbReference type="Pfam" id="PF01411">
    <property type="entry name" value="tRNA-synt_2c"/>
    <property type="match status" value="1"/>
</dbReference>
<keyword evidence="9" id="KW-0694">RNA-binding</keyword>
<evidence type="ECO:0000256" key="11">
    <source>
        <dbReference type="ARBA" id="ARBA00023146"/>
    </source>
</evidence>
<sequence length="304" mass="34807">MTGNKIREEFLDFFKQRGHLIQPSAPLSINDPTLLFTIAGMVPLKAFFLGEKKPPASRLASCQLCFRTNDLDKVGQTSYHHTLFEMLGNFSLGDYFKKEACQWSWEFVVKKLGLSQDRIWVTVFEQDDETYQIWKKIGIPASRILKKGEEENFWSLGEVGPCGPDTEIFFDRGKEYGCSKMDCSPGCNNCSRWVEIWNLVFMQFNRDKEGKLSPLPSKNIDTGMGLERVAFVLQEADSVYDTDLFSPILDWLEGLLPEGEKERKSLKVISDHLRAFTFLLGEGILPSNTGKGYVARRIIRRAYR</sequence>
<dbReference type="GO" id="GO:0005829">
    <property type="term" value="C:cytosol"/>
    <property type="evidence" value="ECO:0007669"/>
    <property type="project" value="TreeGrafter"/>
</dbReference>
<evidence type="ECO:0000256" key="4">
    <source>
        <dbReference type="ARBA" id="ARBA00017959"/>
    </source>
</evidence>
<keyword evidence="10" id="KW-0648">Protein biosynthesis</keyword>
<evidence type="ECO:0000256" key="7">
    <source>
        <dbReference type="ARBA" id="ARBA00022741"/>
    </source>
</evidence>
<evidence type="ECO:0000256" key="1">
    <source>
        <dbReference type="ARBA" id="ARBA00001947"/>
    </source>
</evidence>
<keyword evidence="11" id="KW-0030">Aminoacyl-tRNA synthetase</keyword>
<dbReference type="AlphaFoldDB" id="A0A523ZG77"/>
<evidence type="ECO:0000256" key="9">
    <source>
        <dbReference type="ARBA" id="ARBA00022884"/>
    </source>
</evidence>
<gene>
    <name evidence="13" type="ORF">E3I16_01950</name>
</gene>
<proteinExistence type="inferred from homology"/>
<evidence type="ECO:0000256" key="6">
    <source>
        <dbReference type="ARBA" id="ARBA00022598"/>
    </source>
</evidence>
<dbReference type="SUPFAM" id="SSF101353">
    <property type="entry name" value="Putative anticodon-binding domain of alanyl-tRNA synthetase (AlaRS)"/>
    <property type="match status" value="1"/>
</dbReference>
<keyword evidence="6 13" id="KW-0436">Ligase</keyword>
<dbReference type="InterPro" id="IPR018162">
    <property type="entry name" value="Ala-tRNA-ligase_IIc_anticod-bd"/>
</dbReference>
<keyword evidence="8" id="KW-0067">ATP-binding</keyword>
<evidence type="ECO:0000256" key="3">
    <source>
        <dbReference type="ARBA" id="ARBA00013168"/>
    </source>
</evidence>
<evidence type="ECO:0000256" key="5">
    <source>
        <dbReference type="ARBA" id="ARBA00022555"/>
    </source>
</evidence>
<dbReference type="PANTHER" id="PTHR11777:SF9">
    <property type="entry name" value="ALANINE--TRNA LIGASE, CYTOPLASMIC"/>
    <property type="match status" value="1"/>
</dbReference>
<dbReference type="GO" id="GO:0006419">
    <property type="term" value="P:alanyl-tRNA aminoacylation"/>
    <property type="evidence" value="ECO:0007669"/>
    <property type="project" value="InterPro"/>
</dbReference>
<feature type="domain" description="Alanyl-transfer RNA synthetases family profile" evidence="12">
    <location>
        <begin position="1"/>
        <end position="304"/>
    </location>
</feature>
<evidence type="ECO:0000256" key="8">
    <source>
        <dbReference type="ARBA" id="ARBA00022840"/>
    </source>
</evidence>
<keyword evidence="5" id="KW-0820">tRNA-binding</keyword>
<dbReference type="InterPro" id="IPR045864">
    <property type="entry name" value="aa-tRNA-synth_II/BPL/LPL"/>
</dbReference>
<dbReference type="InterPro" id="IPR018165">
    <property type="entry name" value="Ala-tRNA-synth_IIc_core"/>
</dbReference>
<comment type="cofactor">
    <cofactor evidence="1">
        <name>Zn(2+)</name>
        <dbReference type="ChEBI" id="CHEBI:29105"/>
    </cofactor>
</comment>
<dbReference type="Proteomes" id="UP000316674">
    <property type="component" value="Unassembled WGS sequence"/>
</dbReference>
<comment type="similarity">
    <text evidence="2">Belongs to the class-II aminoacyl-tRNA synthetase family.</text>
</comment>
<evidence type="ECO:0000313" key="13">
    <source>
        <dbReference type="EMBL" id="TEU02620.1"/>
    </source>
</evidence>
<dbReference type="SUPFAM" id="SSF55681">
    <property type="entry name" value="Class II aaRS and biotin synthetases"/>
    <property type="match status" value="1"/>
</dbReference>
<evidence type="ECO:0000256" key="10">
    <source>
        <dbReference type="ARBA" id="ARBA00022917"/>
    </source>
</evidence>
<dbReference type="PRINTS" id="PR00980">
    <property type="entry name" value="TRNASYNTHALA"/>
</dbReference>
<accession>A0A523ZG77</accession>
<dbReference type="GO" id="GO:0004813">
    <property type="term" value="F:alanine-tRNA ligase activity"/>
    <property type="evidence" value="ECO:0007669"/>
    <property type="project" value="UniProtKB-EC"/>
</dbReference>
<dbReference type="GO" id="GO:0002161">
    <property type="term" value="F:aminoacyl-tRNA deacylase activity"/>
    <property type="evidence" value="ECO:0007669"/>
    <property type="project" value="TreeGrafter"/>
</dbReference>
<keyword evidence="7" id="KW-0547">Nucleotide-binding</keyword>
<evidence type="ECO:0000259" key="12">
    <source>
        <dbReference type="PROSITE" id="PS50860"/>
    </source>
</evidence>
<dbReference type="PROSITE" id="PS50860">
    <property type="entry name" value="AA_TRNA_LIGASE_II_ALA"/>
    <property type="match status" value="1"/>
</dbReference>
<evidence type="ECO:0000256" key="2">
    <source>
        <dbReference type="ARBA" id="ARBA00008226"/>
    </source>
</evidence>
<dbReference type="CDD" id="cd00673">
    <property type="entry name" value="AlaRS_core"/>
    <property type="match status" value="1"/>
</dbReference>
<protein>
    <recommendedName>
        <fullName evidence="4">Alanine--tRNA ligase</fullName>
        <ecNumber evidence="3">6.1.1.7</ecNumber>
    </recommendedName>
</protein>
<dbReference type="InterPro" id="IPR002318">
    <property type="entry name" value="Ala-tRNA-lgiase_IIc"/>
</dbReference>
<feature type="non-terminal residue" evidence="13">
    <location>
        <position position="304"/>
    </location>
</feature>
<dbReference type="PANTHER" id="PTHR11777">
    <property type="entry name" value="ALANYL-TRNA SYNTHETASE"/>
    <property type="match status" value="1"/>
</dbReference>
<dbReference type="FunFam" id="3.30.930.10:FF:000004">
    <property type="entry name" value="Alanine--tRNA ligase"/>
    <property type="match status" value="1"/>
</dbReference>
<reference evidence="13 14" key="1">
    <citation type="submission" date="2019-03" db="EMBL/GenBank/DDBJ databases">
        <title>Metabolic potential of uncultured bacteria and archaea associated with petroleum seepage in deep-sea sediments.</title>
        <authorList>
            <person name="Dong X."/>
            <person name="Hubert C."/>
        </authorList>
    </citation>
    <scope>NUCLEOTIDE SEQUENCE [LARGE SCALE GENOMIC DNA]</scope>
    <source>
        <strain evidence="13">E26_bin6</strain>
    </source>
</reference>
<dbReference type="Gene3D" id="3.30.930.10">
    <property type="entry name" value="Bira Bifunctional Protein, Domain 2"/>
    <property type="match status" value="1"/>
</dbReference>
<name>A0A523ZG77_UNCAE</name>
<dbReference type="EC" id="6.1.1.7" evidence="3"/>
<dbReference type="InterPro" id="IPR050058">
    <property type="entry name" value="Ala-tRNA_ligase"/>
</dbReference>
<dbReference type="GO" id="GO:0000049">
    <property type="term" value="F:tRNA binding"/>
    <property type="evidence" value="ECO:0007669"/>
    <property type="project" value="UniProtKB-KW"/>
</dbReference>
<dbReference type="EMBL" id="SOHY01000125">
    <property type="protein sequence ID" value="TEU02620.1"/>
    <property type="molecule type" value="Genomic_DNA"/>
</dbReference>
<evidence type="ECO:0000313" key="14">
    <source>
        <dbReference type="Proteomes" id="UP000316674"/>
    </source>
</evidence>
<comment type="caution">
    <text evidence="13">The sequence shown here is derived from an EMBL/GenBank/DDBJ whole genome shotgun (WGS) entry which is preliminary data.</text>
</comment>
<organism evidence="13 14">
    <name type="scientific">Aerophobetes bacterium</name>
    <dbReference type="NCBI Taxonomy" id="2030807"/>
    <lineage>
        <taxon>Bacteria</taxon>
        <taxon>Candidatus Aerophobota</taxon>
    </lineage>
</organism>